<evidence type="ECO:0000313" key="3">
    <source>
        <dbReference type="Proteomes" id="UP001391051"/>
    </source>
</evidence>
<sequence>MRERQIAFDRTSFFARHDTQRQQCGKAGGDDGDGCCILDYRSAEPDVSSYVAIIRAPYFDETSQTWEEGFFCRACASRGQEHAGDGSENSSAANNYSPSSYPAWDLPYRRYTRDGMRKHIQEHGRIYKLVDHGGDYVQ</sequence>
<feature type="compositionally biased region" description="Low complexity" evidence="1">
    <location>
        <begin position="89"/>
        <end position="101"/>
    </location>
</feature>
<dbReference type="GeneID" id="92075468"/>
<dbReference type="EMBL" id="JAQQWE010000004">
    <property type="protein sequence ID" value="KAK7956962.1"/>
    <property type="molecule type" value="Genomic_DNA"/>
</dbReference>
<evidence type="ECO:0000256" key="1">
    <source>
        <dbReference type="SAM" id="MobiDB-lite"/>
    </source>
</evidence>
<organism evidence="2 3">
    <name type="scientific">Apiospora aurea</name>
    <dbReference type="NCBI Taxonomy" id="335848"/>
    <lineage>
        <taxon>Eukaryota</taxon>
        <taxon>Fungi</taxon>
        <taxon>Dikarya</taxon>
        <taxon>Ascomycota</taxon>
        <taxon>Pezizomycotina</taxon>
        <taxon>Sordariomycetes</taxon>
        <taxon>Xylariomycetidae</taxon>
        <taxon>Amphisphaeriales</taxon>
        <taxon>Apiosporaceae</taxon>
        <taxon>Apiospora</taxon>
    </lineage>
</organism>
<protein>
    <submittedName>
        <fullName evidence="2">Uncharacterized protein</fullName>
    </submittedName>
</protein>
<comment type="caution">
    <text evidence="2">The sequence shown here is derived from an EMBL/GenBank/DDBJ whole genome shotgun (WGS) entry which is preliminary data.</text>
</comment>
<reference evidence="2 3" key="1">
    <citation type="submission" date="2023-01" db="EMBL/GenBank/DDBJ databases">
        <title>Analysis of 21 Apiospora genomes using comparative genomics revels a genus with tremendous synthesis potential of carbohydrate active enzymes and secondary metabolites.</title>
        <authorList>
            <person name="Sorensen T."/>
        </authorList>
    </citation>
    <scope>NUCLEOTIDE SEQUENCE [LARGE SCALE GENOMIC DNA]</scope>
    <source>
        <strain evidence="2 3">CBS 24483</strain>
    </source>
</reference>
<keyword evidence="3" id="KW-1185">Reference proteome</keyword>
<name>A0ABR1QJP0_9PEZI</name>
<feature type="region of interest" description="Disordered" evidence="1">
    <location>
        <begin position="80"/>
        <end position="101"/>
    </location>
</feature>
<dbReference type="RefSeq" id="XP_066702268.1">
    <property type="nucleotide sequence ID" value="XM_066842406.1"/>
</dbReference>
<proteinExistence type="predicted"/>
<gene>
    <name evidence="2" type="ORF">PG986_006184</name>
</gene>
<dbReference type="Proteomes" id="UP001391051">
    <property type="component" value="Unassembled WGS sequence"/>
</dbReference>
<accession>A0ABR1QJP0</accession>
<evidence type="ECO:0000313" key="2">
    <source>
        <dbReference type="EMBL" id="KAK7956962.1"/>
    </source>
</evidence>